<protein>
    <submittedName>
        <fullName evidence="1">Uncharacterized protein</fullName>
    </submittedName>
</protein>
<dbReference type="AlphaFoldDB" id="A0A3B0YCY4"/>
<accession>A0A3B0YCY4</accession>
<dbReference type="EMBL" id="UOFJ01000712">
    <property type="protein sequence ID" value="VAW73447.1"/>
    <property type="molecule type" value="Genomic_DNA"/>
</dbReference>
<sequence length="544" mass="62680">MKRIFYYSGYRFSIFHWENDKCIACYVFHPDDNGFEKFTTYLKATSNTPARILLDLIEEDFNKETIPHVGIVDRKSIVKRLINRQYRKSKDYFYYKITGREKSGRKDDKLLYSVLSNPDILTPWLNIIKSTDTAISGMWSLPLLSEKIFSHINATAKNILIVSQQVPRNLRQTLLIDGLFEHSRSGVVNLDDSDIGKYISTEVEQTIRFLSNQRHIGFDDKIEIHIICRKNDINNIKENCMDKNLLSFHYHSLTEIENSLKCHTHTADIDYEHKAEATIEEKTEEKIDYSNGIYSYICASVKLPIGHYGSLRTFSAYYQQLSSIGLKISSALIFLCSTLFSLSYITESYIYDNETITLNKQASAINKNYQKQIAGLEHALNLTQVMQSSVLLTEKIRENKSVSPQNFMVDVSRILTRPIMSNTQISKVTWKKHQFNNFLPKNNKLKQEIDYGKKEPVNHLATLSGFIRVSEISLKKAVDKTNAIAAAFNKNSLINKVRLNKVPVDVRSKSSIENENINSQEQNAKNDNIRGRFEIEVIMDARKS</sequence>
<proteinExistence type="predicted"/>
<evidence type="ECO:0000313" key="1">
    <source>
        <dbReference type="EMBL" id="VAW73447.1"/>
    </source>
</evidence>
<reference evidence="1" key="1">
    <citation type="submission" date="2018-06" db="EMBL/GenBank/DDBJ databases">
        <authorList>
            <person name="Zhirakovskaya E."/>
        </authorList>
    </citation>
    <scope>NUCLEOTIDE SEQUENCE</scope>
</reference>
<gene>
    <name evidence="1" type="ORF">MNBD_GAMMA10-1494</name>
</gene>
<organism evidence="1">
    <name type="scientific">hydrothermal vent metagenome</name>
    <dbReference type="NCBI Taxonomy" id="652676"/>
    <lineage>
        <taxon>unclassified sequences</taxon>
        <taxon>metagenomes</taxon>
        <taxon>ecological metagenomes</taxon>
    </lineage>
</organism>
<name>A0A3B0YCY4_9ZZZZ</name>